<reference evidence="4 5" key="1">
    <citation type="submission" date="2020-01" db="EMBL/GenBank/DDBJ databases">
        <title>Genome sequencing of strain KACC 21265.</title>
        <authorList>
            <person name="Heo J."/>
            <person name="Kim S.-J."/>
            <person name="Kim J.-S."/>
            <person name="Hong S.-B."/>
            <person name="Kwon S.-W."/>
        </authorList>
    </citation>
    <scope>NUCLEOTIDE SEQUENCE [LARGE SCALE GENOMIC DNA]</scope>
    <source>
        <strain evidence="4 5">KACC 21265</strain>
    </source>
</reference>
<dbReference type="Pfam" id="PF02321">
    <property type="entry name" value="OEP"/>
    <property type="match status" value="2"/>
</dbReference>
<dbReference type="EMBL" id="CP047650">
    <property type="protein sequence ID" value="QHI96863.1"/>
    <property type="molecule type" value="Genomic_DNA"/>
</dbReference>
<sequence length="529" mass="57297">MRKSRTASASSTTWPTAWPWRRSEPAAGPGRRCPPRASAARPPLAWPRARRPISTGPSGRTTVLPWWKPRQRAPSSAEDRRRAAAHRSLVELRSLLLSHPRHPGRVRLRRASAVSAALILLFACAPSWAQDEAGFALGLDTAIARALDRNPEIAAARHEQQASEGALLQAGLRPNPEISALEEDLRRGRRTTTLQLSQPLELGGKRQARTSAAGLRRDQAVWALQQMRADVRAAVAVQFIELLAAQQRLRLAADSVALAESASRAARQRVAAGKVSPVEETRAQVAEAAARVESLQAEGGLRIARQRLAALWGDMPNAASAPLSAAGRLTLPPATLADASLQDRLADAPLLAQARIELDRRRALVQVETAARVPNVSVSVGAKRLQEAGVTQAVVGFSMPLPVFDRNQGNLAEALRREDKAHDELDAATLRLATELGQAQERLRSARAEARTLERDALPGARLAYDAAARGFALGKFSFLEALDAQRSWFQVQAQAQRALAESLRAATEIERLLGVSEERSELSNVLLP</sequence>
<evidence type="ECO:0000313" key="4">
    <source>
        <dbReference type="EMBL" id="QHI96863.1"/>
    </source>
</evidence>
<proteinExistence type="inferred from homology"/>
<keyword evidence="2" id="KW-0175">Coiled coil</keyword>
<evidence type="ECO:0000256" key="2">
    <source>
        <dbReference type="SAM" id="Coils"/>
    </source>
</evidence>
<organism evidence="4 5">
    <name type="scientific">Xylophilus rhododendri</name>
    <dbReference type="NCBI Taxonomy" id="2697032"/>
    <lineage>
        <taxon>Bacteria</taxon>
        <taxon>Pseudomonadati</taxon>
        <taxon>Pseudomonadota</taxon>
        <taxon>Betaproteobacteria</taxon>
        <taxon>Burkholderiales</taxon>
        <taxon>Xylophilus</taxon>
    </lineage>
</organism>
<dbReference type="InterPro" id="IPR003423">
    <property type="entry name" value="OMP_efflux"/>
</dbReference>
<dbReference type="SUPFAM" id="SSF56954">
    <property type="entry name" value="Outer membrane efflux proteins (OEP)"/>
    <property type="match status" value="1"/>
</dbReference>
<evidence type="ECO:0000256" key="3">
    <source>
        <dbReference type="SAM" id="MobiDB-lite"/>
    </source>
</evidence>
<comment type="similarity">
    <text evidence="1">Belongs to the outer membrane factor (OMF) (TC 1.B.17) family.</text>
</comment>
<dbReference type="InterPro" id="IPR010131">
    <property type="entry name" value="MdtP/NodT-like"/>
</dbReference>
<feature type="region of interest" description="Disordered" evidence="3">
    <location>
        <begin position="1"/>
        <end position="82"/>
    </location>
</feature>
<dbReference type="PANTHER" id="PTHR30203">
    <property type="entry name" value="OUTER MEMBRANE CATION EFFLUX PROTEIN"/>
    <property type="match status" value="1"/>
</dbReference>
<name>A0A857J0R3_9BURK</name>
<evidence type="ECO:0000313" key="5">
    <source>
        <dbReference type="Proteomes" id="UP000464787"/>
    </source>
</evidence>
<protein>
    <submittedName>
        <fullName evidence="4">TolC family protein</fullName>
    </submittedName>
</protein>
<evidence type="ECO:0000256" key="1">
    <source>
        <dbReference type="ARBA" id="ARBA00007613"/>
    </source>
</evidence>
<feature type="compositionally biased region" description="Low complexity" evidence="3">
    <location>
        <begin position="1"/>
        <end position="47"/>
    </location>
</feature>
<dbReference type="PANTHER" id="PTHR30203:SF24">
    <property type="entry name" value="BLR4935 PROTEIN"/>
    <property type="match status" value="1"/>
</dbReference>
<dbReference type="Proteomes" id="UP000464787">
    <property type="component" value="Chromosome"/>
</dbReference>
<dbReference type="AlphaFoldDB" id="A0A857J0R3"/>
<dbReference type="KEGG" id="xyk:GT347_01960"/>
<feature type="coiled-coil region" evidence="2">
    <location>
        <begin position="411"/>
        <end position="456"/>
    </location>
</feature>
<accession>A0A857J0R3</accession>
<gene>
    <name evidence="4" type="ORF">GT347_01960</name>
</gene>
<dbReference type="Gene3D" id="1.20.1600.10">
    <property type="entry name" value="Outer membrane efflux proteins (OEP)"/>
    <property type="match status" value="1"/>
</dbReference>
<keyword evidence="5" id="KW-1185">Reference proteome</keyword>
<dbReference type="GO" id="GO:0015562">
    <property type="term" value="F:efflux transmembrane transporter activity"/>
    <property type="evidence" value="ECO:0007669"/>
    <property type="project" value="InterPro"/>
</dbReference>